<protein>
    <submittedName>
        <fullName evidence="1">Sulfotransferase</fullName>
    </submittedName>
</protein>
<sequence length="273" mass="30562">MMAERTLHFISGLPRSGSTLLSALLRQNPRFHAHMSSPLAGLVTNLINGMGGSNEYSLFISDPQRQRILRGLFEQFYGEEFAQPVVFDSNRAWCAQMPLLHSLFPQSKVIACVRDVPWIIDSVERLVQSNMLLPSALFNFQAGGTVYSRADMLANAEGMLGYPYNALKQAFYGAHASRLLLVRYETLASDPQAVLDGIYAFIDEPAFSHDLHNIQFDAQEFDKRAGTPGLHDVRPSVQALPRPTLLPPDVFARFTNDAFWQHPQNNTQGVRIL</sequence>
<name>A0ABY0N375_9PSED</name>
<dbReference type="InterPro" id="IPR027417">
    <property type="entry name" value="P-loop_NTPase"/>
</dbReference>
<accession>A0ABY0N375</accession>
<reference evidence="1 2" key="1">
    <citation type="submission" date="2016-10" db="EMBL/GenBank/DDBJ databases">
        <authorList>
            <person name="Varghese N."/>
            <person name="Submissions S."/>
        </authorList>
    </citation>
    <scope>NUCLEOTIDE SEQUENCE [LARGE SCALE GENOMIC DNA]</scope>
    <source>
        <strain evidence="1 2">DSM 17835</strain>
    </source>
</reference>
<dbReference type="Pfam" id="PF13469">
    <property type="entry name" value="Sulfotransfer_3"/>
    <property type="match status" value="1"/>
</dbReference>
<evidence type="ECO:0000313" key="2">
    <source>
        <dbReference type="Proteomes" id="UP000182858"/>
    </source>
</evidence>
<dbReference type="EMBL" id="LT629689">
    <property type="protein sequence ID" value="SDE90408.1"/>
    <property type="molecule type" value="Genomic_DNA"/>
</dbReference>
<dbReference type="SUPFAM" id="SSF52540">
    <property type="entry name" value="P-loop containing nucleoside triphosphate hydrolases"/>
    <property type="match status" value="1"/>
</dbReference>
<gene>
    <name evidence="1" type="ORF">SAMN05216591_1334</name>
</gene>
<organism evidence="1 2">
    <name type="scientific">Pseudomonas extremaustralis</name>
    <dbReference type="NCBI Taxonomy" id="359110"/>
    <lineage>
        <taxon>Bacteria</taxon>
        <taxon>Pseudomonadati</taxon>
        <taxon>Pseudomonadota</taxon>
        <taxon>Gammaproteobacteria</taxon>
        <taxon>Pseudomonadales</taxon>
        <taxon>Pseudomonadaceae</taxon>
        <taxon>Pseudomonas</taxon>
    </lineage>
</organism>
<dbReference type="GeneID" id="78552838"/>
<keyword evidence="2" id="KW-1185">Reference proteome</keyword>
<evidence type="ECO:0000313" key="1">
    <source>
        <dbReference type="EMBL" id="SDE90408.1"/>
    </source>
</evidence>
<dbReference type="Proteomes" id="UP000182858">
    <property type="component" value="Chromosome I"/>
</dbReference>
<dbReference type="Gene3D" id="3.40.50.300">
    <property type="entry name" value="P-loop containing nucleotide triphosphate hydrolases"/>
    <property type="match status" value="1"/>
</dbReference>
<dbReference type="RefSeq" id="WP_197676788.1">
    <property type="nucleotide sequence ID" value="NZ_LT629689.1"/>
</dbReference>
<proteinExistence type="predicted"/>